<organism evidence="3 4">
    <name type="scientific">Trichomonascus ciferrii</name>
    <dbReference type="NCBI Taxonomy" id="44093"/>
    <lineage>
        <taxon>Eukaryota</taxon>
        <taxon>Fungi</taxon>
        <taxon>Dikarya</taxon>
        <taxon>Ascomycota</taxon>
        <taxon>Saccharomycotina</taxon>
        <taxon>Dipodascomycetes</taxon>
        <taxon>Dipodascales</taxon>
        <taxon>Trichomonascaceae</taxon>
        <taxon>Trichomonascus</taxon>
        <taxon>Trichomonascus ciferrii complex</taxon>
    </lineage>
</organism>
<dbReference type="Proteomes" id="UP000761534">
    <property type="component" value="Unassembled WGS sequence"/>
</dbReference>
<dbReference type="PROSITE" id="PS50076">
    <property type="entry name" value="DNAJ_2"/>
    <property type="match status" value="1"/>
</dbReference>
<comment type="caution">
    <text evidence="3">The sequence shown here is derived from an EMBL/GenBank/DDBJ whole genome shotgun (WGS) entry which is preliminary data.</text>
</comment>
<keyword evidence="4" id="KW-1185">Reference proteome</keyword>
<dbReference type="SUPFAM" id="SSF46565">
    <property type="entry name" value="Chaperone J-domain"/>
    <property type="match status" value="1"/>
</dbReference>
<gene>
    <name evidence="3" type="ORF">TRICI_005714</name>
</gene>
<reference evidence="3" key="1">
    <citation type="journal article" date="2019" name="G3 (Bethesda)">
        <title>Genome Assemblies of Two Rare Opportunistic Yeast Pathogens: Diutina rugosa (syn. Candida rugosa) and Trichomonascus ciferrii (syn. Candida ciferrii).</title>
        <authorList>
            <person name="Mixao V."/>
            <person name="Saus E."/>
            <person name="Hansen A.P."/>
            <person name="Lass-Florl C."/>
            <person name="Gabaldon T."/>
        </authorList>
    </citation>
    <scope>NUCLEOTIDE SEQUENCE</scope>
    <source>
        <strain evidence="3">CBS 4856</strain>
    </source>
</reference>
<protein>
    <recommendedName>
        <fullName evidence="2">J domain-containing protein</fullName>
    </recommendedName>
</protein>
<feature type="domain" description="J" evidence="2">
    <location>
        <begin position="33"/>
        <end position="97"/>
    </location>
</feature>
<dbReference type="InterPro" id="IPR036869">
    <property type="entry name" value="J_dom_sf"/>
</dbReference>
<sequence>MGEENVDELLAREASEFTRDQEIERVLGCFALDAYSVLNLQPGCSKDDIKREYRKRSLLIHPDKSKNAQAPTAFDRLKKAEADLQDDKKREILDQAFVDARKILMREKKWTVDDERLKSDEFLTEWRLKTKDVLIENELRRRKLAKIQMEEEGRLKRKAEEELEDKRRQKERQKAWEDTRDTRVNSWRDYQKKEVKKRQKKKKGAVLG</sequence>
<dbReference type="VEuPathDB" id="FungiDB:TRICI_005714"/>
<dbReference type="InterPro" id="IPR001623">
    <property type="entry name" value="DnaJ_domain"/>
</dbReference>
<feature type="region of interest" description="Disordered" evidence="1">
    <location>
        <begin position="151"/>
        <end position="181"/>
    </location>
</feature>
<evidence type="ECO:0000313" key="3">
    <source>
        <dbReference type="EMBL" id="KAA8903356.1"/>
    </source>
</evidence>
<dbReference type="EMBL" id="SWFS01000442">
    <property type="protein sequence ID" value="KAA8903356.1"/>
    <property type="molecule type" value="Genomic_DNA"/>
</dbReference>
<accession>A0A642UQ37</accession>
<dbReference type="CDD" id="cd06257">
    <property type="entry name" value="DnaJ"/>
    <property type="match status" value="1"/>
</dbReference>
<dbReference type="Pfam" id="PF00226">
    <property type="entry name" value="DnaJ"/>
    <property type="match status" value="1"/>
</dbReference>
<evidence type="ECO:0000259" key="2">
    <source>
        <dbReference type="PROSITE" id="PS50076"/>
    </source>
</evidence>
<dbReference type="OrthoDB" id="342454at2759"/>
<dbReference type="AlphaFoldDB" id="A0A642UQ37"/>
<dbReference type="PANTHER" id="PTHR46620:SF1">
    <property type="entry name" value="J DOMAIN-CONTAINING PROTEIN SPF31"/>
    <property type="match status" value="1"/>
</dbReference>
<evidence type="ECO:0000256" key="1">
    <source>
        <dbReference type="SAM" id="MobiDB-lite"/>
    </source>
</evidence>
<dbReference type="Gene3D" id="1.10.287.110">
    <property type="entry name" value="DnaJ domain"/>
    <property type="match status" value="1"/>
</dbReference>
<dbReference type="PRINTS" id="PR00625">
    <property type="entry name" value="JDOMAIN"/>
</dbReference>
<dbReference type="PANTHER" id="PTHR46620">
    <property type="entry name" value="J DOMAIN-CONTAINING PROTEIN SPF31"/>
    <property type="match status" value="1"/>
</dbReference>
<name>A0A642UQ37_9ASCO</name>
<dbReference type="SMART" id="SM00271">
    <property type="entry name" value="DnaJ"/>
    <property type="match status" value="1"/>
</dbReference>
<proteinExistence type="predicted"/>
<evidence type="ECO:0000313" key="4">
    <source>
        <dbReference type="Proteomes" id="UP000761534"/>
    </source>
</evidence>